<evidence type="ECO:0000313" key="1">
    <source>
        <dbReference type="EMBL" id="OMO76994.1"/>
    </source>
</evidence>
<accession>A0A1R3I338</accession>
<sequence>MAPIAVEAVKSQMSGPMKRDSF</sequence>
<organism evidence="1 2">
    <name type="scientific">Corchorus capsularis</name>
    <name type="common">Jute</name>
    <dbReference type="NCBI Taxonomy" id="210143"/>
    <lineage>
        <taxon>Eukaryota</taxon>
        <taxon>Viridiplantae</taxon>
        <taxon>Streptophyta</taxon>
        <taxon>Embryophyta</taxon>
        <taxon>Tracheophyta</taxon>
        <taxon>Spermatophyta</taxon>
        <taxon>Magnoliopsida</taxon>
        <taxon>eudicotyledons</taxon>
        <taxon>Gunneridae</taxon>
        <taxon>Pentapetalae</taxon>
        <taxon>rosids</taxon>
        <taxon>malvids</taxon>
        <taxon>Malvales</taxon>
        <taxon>Malvaceae</taxon>
        <taxon>Grewioideae</taxon>
        <taxon>Apeibeae</taxon>
        <taxon>Corchorus</taxon>
    </lineage>
</organism>
<dbReference type="Proteomes" id="UP000188268">
    <property type="component" value="Unassembled WGS sequence"/>
</dbReference>
<gene>
    <name evidence="1" type="ORF">CCACVL1_15240</name>
</gene>
<comment type="caution">
    <text evidence="1">The sequence shown here is derived from an EMBL/GenBank/DDBJ whole genome shotgun (WGS) entry which is preliminary data.</text>
</comment>
<dbReference type="Gramene" id="OMO76994">
    <property type="protein sequence ID" value="OMO76994"/>
    <property type="gene ID" value="CCACVL1_15240"/>
</dbReference>
<dbReference type="EMBL" id="AWWV01010834">
    <property type="protein sequence ID" value="OMO76994.1"/>
    <property type="molecule type" value="Genomic_DNA"/>
</dbReference>
<dbReference type="AlphaFoldDB" id="A0A1R3I338"/>
<keyword evidence="2" id="KW-1185">Reference proteome</keyword>
<reference evidence="1 2" key="1">
    <citation type="submission" date="2013-09" db="EMBL/GenBank/DDBJ databases">
        <title>Corchorus capsularis genome sequencing.</title>
        <authorList>
            <person name="Alam M."/>
            <person name="Haque M.S."/>
            <person name="Islam M.S."/>
            <person name="Emdad E.M."/>
            <person name="Islam M.M."/>
            <person name="Ahmed B."/>
            <person name="Halim A."/>
            <person name="Hossen Q.M.M."/>
            <person name="Hossain M.Z."/>
            <person name="Ahmed R."/>
            <person name="Khan M.M."/>
            <person name="Islam R."/>
            <person name="Rashid M.M."/>
            <person name="Khan S.A."/>
            <person name="Rahman M.S."/>
            <person name="Alam M."/>
        </authorList>
    </citation>
    <scope>NUCLEOTIDE SEQUENCE [LARGE SCALE GENOMIC DNA]</scope>
    <source>
        <strain evidence="2">cv. CVL-1</strain>
        <tissue evidence="1">Whole seedling</tissue>
    </source>
</reference>
<protein>
    <submittedName>
        <fullName evidence="1">Uncharacterized protein</fullName>
    </submittedName>
</protein>
<proteinExistence type="predicted"/>
<evidence type="ECO:0000313" key="2">
    <source>
        <dbReference type="Proteomes" id="UP000188268"/>
    </source>
</evidence>
<name>A0A1R3I338_COCAP</name>